<keyword evidence="1 5" id="KW-0489">Methyltransferase</keyword>
<evidence type="ECO:0000256" key="1">
    <source>
        <dbReference type="ARBA" id="ARBA00022603"/>
    </source>
</evidence>
<feature type="coiled-coil region" evidence="3">
    <location>
        <begin position="999"/>
        <end position="1079"/>
    </location>
</feature>
<dbReference type="Proteomes" id="UP001304847">
    <property type="component" value="Unassembled WGS sequence"/>
</dbReference>
<dbReference type="PANTHER" id="PTHR40048">
    <property type="entry name" value="RHAMNOSYL O-METHYLTRANSFERASE"/>
    <property type="match status" value="1"/>
</dbReference>
<accession>A0ABU5WEB7</accession>
<proteinExistence type="predicted"/>
<evidence type="ECO:0000313" key="6">
    <source>
        <dbReference type="Proteomes" id="UP001304847"/>
    </source>
</evidence>
<comment type="caution">
    <text evidence="5">The sequence shown here is derived from an EMBL/GenBank/DDBJ whole genome shotgun (WGS) entry which is preliminary data.</text>
</comment>
<feature type="coiled-coil region" evidence="3">
    <location>
        <begin position="486"/>
        <end position="562"/>
    </location>
</feature>
<dbReference type="GO" id="GO:0032259">
    <property type="term" value="P:methylation"/>
    <property type="evidence" value="ECO:0007669"/>
    <property type="project" value="UniProtKB-KW"/>
</dbReference>
<dbReference type="SUPFAM" id="SSF53335">
    <property type="entry name" value="S-adenosyl-L-methionine-dependent methyltransferases"/>
    <property type="match status" value="1"/>
</dbReference>
<keyword evidence="3" id="KW-0175">Coiled coil</keyword>
<dbReference type="Gene3D" id="3.40.50.150">
    <property type="entry name" value="Vaccinia Virus protein VP39"/>
    <property type="match status" value="1"/>
</dbReference>
<feature type="coiled-coil region" evidence="3">
    <location>
        <begin position="816"/>
        <end position="864"/>
    </location>
</feature>
<protein>
    <submittedName>
        <fullName evidence="5">Class I SAM-dependent methyltransferase</fullName>
        <ecNumber evidence="5">2.1.1.-</ecNumber>
    </submittedName>
</protein>
<organism evidence="5 6">
    <name type="scientific">Aeromonas caviae</name>
    <name type="common">Aeromonas punctata</name>
    <dbReference type="NCBI Taxonomy" id="648"/>
    <lineage>
        <taxon>Bacteria</taxon>
        <taxon>Pseudomonadati</taxon>
        <taxon>Pseudomonadota</taxon>
        <taxon>Gammaproteobacteria</taxon>
        <taxon>Aeromonadales</taxon>
        <taxon>Aeromonadaceae</taxon>
        <taxon>Aeromonas</taxon>
    </lineage>
</organism>
<dbReference type="EMBL" id="JAYGOJ010000146">
    <property type="protein sequence ID" value="MEA9437918.1"/>
    <property type="molecule type" value="Genomic_DNA"/>
</dbReference>
<gene>
    <name evidence="5" type="ORF">VCX44_19440</name>
</gene>
<dbReference type="SUPFAM" id="SSF90257">
    <property type="entry name" value="Myosin rod fragments"/>
    <property type="match status" value="1"/>
</dbReference>
<sequence length="1197" mass="135950">MDRQNNSRSVANRKQKPVVQPNTELDVIFKRSLFWRPTYIAQSAWLEHIPFAFWLVESLRPRKIVELGTHYGSSYFSFCQAVTKLDLETLCFAVDTWGGDEHAGLYGEEVYGQVSEYNQQHYSSFSTLIRSTFDQALAHFPQGSIDLLHIDGLHTLDAVRHDFESWLPKLSDRAVVIMHDTNVRERGFGVFQLLDELKQQYPHFEFAHGHGLGVIGVGSEQVPEMKNLYDLFANARATKQVQDIFSRLGKACGDSWENSQLKQQLAAQRDNLQMEQQQLHEQQALERGRLAERITAQHHQLTAFERQLEESKVQEAQLAAQQQRAQALASEVEMLQQQAADTHARLAASEQQCEEGLAAKQSLESALSQATQQLAQTAEELTQLAGEKASLIDQQAQAHAELQALQGQLKQQQEHAIAHEQARHQLQQQFNDQTLQLNEETQRTAQLTQALGNSNLALTEGSRQLADLQHQLEQSLRTQHAQARSLAEQDDTIKLLQERAKALLQELQDQNETKSQLQQAYSLLESQHDALSHERDALRQEQRQLNEQIELGRCELQMLQQQQATVVEEHQQLQSHSDTLSRNLASQREQHDAAQHAWQQQELRLNTELNEQQQQIGELHRALNERFGETAILTQQLEEQAQHIAEHIGTIDAQEIVRQQLAAELASTQQQWQSERTANQHVSAELAASQQQVDALNQALSERFDETATLTRLLEEQAQLIAKHTHTIKQQDAVHQQLQSHCDTLSRDLVSQREQHDAAQHAWQQQELRLNTELNDQQQQIGELHQALSERFGETAVLTRQLEEQAQHIAEHISTLNAQEVARQQLAAELASTQQQWQSERTANQHVSAELAASQQQVDALNQALSERFDETATLTRLLEEQTQLIAKHTHTIKQQDAAHQQLATTLSAAQQQVQSVQAQYQQAQAELASLGAEKQQQIDALEQGLNERFTEIASLTHWLEERDQSLASLTAEKQQIHDTLLAREQTWQAERAKLAQGQADLQQQLAASQQRASQQQATLEGQMDELTTLNKGLEANIAERFAELATMTRHMEQLTRQLQQKEQQVEQAKERAQKLKKTVSWKLTAPVRALGRTFKESPAGTTTSMSAAERIAASGLFDELWYLHRYPEVADAGVPAIEHFIKVGADKGYSPSEQFDTRWYLQTYPDVAQGTINPLLHYIMHGKAEQRHCLPANKEQ</sequence>
<dbReference type="GO" id="GO:0008168">
    <property type="term" value="F:methyltransferase activity"/>
    <property type="evidence" value="ECO:0007669"/>
    <property type="project" value="UniProtKB-KW"/>
</dbReference>
<dbReference type="EC" id="2.1.1.-" evidence="5"/>
<dbReference type="RefSeq" id="WP_323580915.1">
    <property type="nucleotide sequence ID" value="NZ_JAYGOJ010000146.1"/>
</dbReference>
<feature type="compositionally biased region" description="Polar residues" evidence="4">
    <location>
        <begin position="572"/>
        <end position="587"/>
    </location>
</feature>
<keyword evidence="2 5" id="KW-0808">Transferase</keyword>
<name>A0ABU5WEB7_AERCA</name>
<dbReference type="InterPro" id="IPR029063">
    <property type="entry name" value="SAM-dependent_MTases_sf"/>
</dbReference>
<feature type="coiled-coil region" evidence="3">
    <location>
        <begin position="651"/>
        <end position="699"/>
    </location>
</feature>
<feature type="coiled-coil region" evidence="3">
    <location>
        <begin position="258"/>
        <end position="443"/>
    </location>
</feature>
<evidence type="ECO:0000256" key="4">
    <source>
        <dbReference type="SAM" id="MobiDB-lite"/>
    </source>
</evidence>
<evidence type="ECO:0000256" key="2">
    <source>
        <dbReference type="ARBA" id="ARBA00022679"/>
    </source>
</evidence>
<feature type="region of interest" description="Disordered" evidence="4">
    <location>
        <begin position="569"/>
        <end position="598"/>
    </location>
</feature>
<dbReference type="Pfam" id="PF13578">
    <property type="entry name" value="Methyltransf_24"/>
    <property type="match status" value="1"/>
</dbReference>
<feature type="coiled-coil region" evidence="3">
    <location>
        <begin position="900"/>
        <end position="941"/>
    </location>
</feature>
<evidence type="ECO:0000313" key="5">
    <source>
        <dbReference type="EMBL" id="MEA9437918.1"/>
    </source>
</evidence>
<reference evidence="5 6" key="1">
    <citation type="submission" date="2023-12" db="EMBL/GenBank/DDBJ databases">
        <title>Characterization of antibiotic resistance in Aeromonas spp. in hospital effluent.</title>
        <authorList>
            <person name="Negoseki B.R.S."/>
            <person name="Krul D."/>
            <person name="Siqueira A.C."/>
            <person name="Almeida M."/>
            <person name="Mesa D."/>
            <person name="Conte D."/>
            <person name="Dalla-Costa L.M."/>
        </authorList>
    </citation>
    <scope>NUCLEOTIDE SEQUENCE [LARGE SCALE GENOMIC DNA]</scope>
    <source>
        <strain evidence="5 6">36v</strain>
    </source>
</reference>
<dbReference type="PANTHER" id="PTHR40048:SF1">
    <property type="entry name" value="RHAMNOSYL O-METHYLTRANSFERASE"/>
    <property type="match status" value="1"/>
</dbReference>
<keyword evidence="6" id="KW-1185">Reference proteome</keyword>
<evidence type="ECO:0000256" key="3">
    <source>
        <dbReference type="SAM" id="Coils"/>
    </source>
</evidence>